<reference evidence="1 2" key="1">
    <citation type="journal article" date="2017" name="Genome Announc.">
        <title>Complete Genome Sequences of Two Acetylene-Fermenting Pelobacter acetylenicus Strains.</title>
        <authorList>
            <person name="Sutton J.M."/>
            <person name="Baesman S.M."/>
            <person name="Fierst J.L."/>
            <person name="Poret-Peterson A.T."/>
            <person name="Oremland R.S."/>
            <person name="Dunlap D.S."/>
            <person name="Akob D.M."/>
        </authorList>
    </citation>
    <scope>NUCLEOTIDE SEQUENCE [LARGE SCALE GENOMIC DNA]</scope>
    <source>
        <strain evidence="1 2">SFB93</strain>
    </source>
</reference>
<dbReference type="AlphaFoldDB" id="A0A1L3GLV8"/>
<evidence type="ECO:0008006" key="3">
    <source>
        <dbReference type="Google" id="ProtNLM"/>
    </source>
</evidence>
<evidence type="ECO:0000313" key="2">
    <source>
        <dbReference type="Proteomes" id="UP000182517"/>
    </source>
</evidence>
<dbReference type="InterPro" id="IPR007546">
    <property type="entry name" value="DUF503"/>
</dbReference>
<dbReference type="RefSeq" id="WP_072282874.1">
    <property type="nucleotide sequence ID" value="NZ_CP015519.1"/>
</dbReference>
<accession>A0A1L3GLV8</accession>
<gene>
    <name evidence="1" type="ORF">A7E78_03100</name>
</gene>
<dbReference type="InterPro" id="IPR036746">
    <property type="entry name" value="TT1725-like_sf"/>
</dbReference>
<dbReference type="PANTHER" id="PTHR36441:SF1">
    <property type="entry name" value="DUF503 DOMAIN-CONTAINING PROTEIN"/>
    <property type="match status" value="1"/>
</dbReference>
<sequence length="96" mass="10667">MIVGVLRLELVVPDTTSLKGKRSVVKKILGRCRTRFPVSCAETGLQDFRQSTQLGFAVVAGTEASAHSLFENIENEIEQIGLAEIVDRFVEFLHYS</sequence>
<dbReference type="Proteomes" id="UP000182517">
    <property type="component" value="Chromosome"/>
</dbReference>
<dbReference type="KEGG" id="pef:A7E78_03100"/>
<name>A0A1L3GLV8_9BACT</name>
<dbReference type="Gene3D" id="3.30.70.1120">
    <property type="entry name" value="TT1725-like"/>
    <property type="match status" value="1"/>
</dbReference>
<dbReference type="SUPFAM" id="SSF103007">
    <property type="entry name" value="Hypothetical protein TT1725"/>
    <property type="match status" value="1"/>
</dbReference>
<dbReference type="PANTHER" id="PTHR36441">
    <property type="entry name" value="HYPOTHETICAL CYTOSOLIC PROTEIN"/>
    <property type="match status" value="1"/>
</dbReference>
<organism evidence="1 2">
    <name type="scientific">Syntrophotalea acetylenivorans</name>
    <dbReference type="NCBI Taxonomy" id="1842532"/>
    <lineage>
        <taxon>Bacteria</taxon>
        <taxon>Pseudomonadati</taxon>
        <taxon>Thermodesulfobacteriota</taxon>
        <taxon>Desulfuromonadia</taxon>
        <taxon>Desulfuromonadales</taxon>
        <taxon>Syntrophotaleaceae</taxon>
        <taxon>Syntrophotalea</taxon>
    </lineage>
</organism>
<dbReference type="EMBL" id="CP015519">
    <property type="protein sequence ID" value="APG26912.1"/>
    <property type="molecule type" value="Genomic_DNA"/>
</dbReference>
<protein>
    <recommendedName>
        <fullName evidence="3">DUF503 domain-containing protein</fullName>
    </recommendedName>
</protein>
<dbReference type="OrthoDB" id="9809023at2"/>
<dbReference type="Pfam" id="PF04456">
    <property type="entry name" value="DUF503"/>
    <property type="match status" value="1"/>
</dbReference>
<proteinExistence type="predicted"/>
<keyword evidence="2" id="KW-1185">Reference proteome</keyword>
<evidence type="ECO:0000313" key="1">
    <source>
        <dbReference type="EMBL" id="APG26912.1"/>
    </source>
</evidence>
<dbReference type="STRING" id="1842532.A7E78_03100"/>